<feature type="transmembrane region" description="Helical" evidence="7">
    <location>
        <begin position="306"/>
        <end position="325"/>
    </location>
</feature>
<dbReference type="AlphaFoldDB" id="A0A150WLS6"/>
<dbReference type="InterPro" id="IPR011701">
    <property type="entry name" value="MFS"/>
</dbReference>
<dbReference type="PANTHER" id="PTHR23514:SF3">
    <property type="entry name" value="BYPASS OF STOP CODON PROTEIN 6"/>
    <property type="match status" value="1"/>
</dbReference>
<keyword evidence="3" id="KW-0813">Transport</keyword>
<organism evidence="9 10">
    <name type="scientific">Bdellovibrio bacteriovorus</name>
    <dbReference type="NCBI Taxonomy" id="959"/>
    <lineage>
        <taxon>Bacteria</taxon>
        <taxon>Pseudomonadati</taxon>
        <taxon>Bdellovibrionota</taxon>
        <taxon>Bdellovibrionia</taxon>
        <taxon>Bdellovibrionales</taxon>
        <taxon>Pseudobdellovibrionaceae</taxon>
        <taxon>Bdellovibrio</taxon>
    </lineage>
</organism>
<gene>
    <name evidence="9" type="ORF">AZI86_10585</name>
</gene>
<evidence type="ECO:0000313" key="9">
    <source>
        <dbReference type="EMBL" id="KYG64653.1"/>
    </source>
</evidence>
<keyword evidence="6 7" id="KW-0472">Membrane</keyword>
<dbReference type="Proteomes" id="UP000075320">
    <property type="component" value="Unassembled WGS sequence"/>
</dbReference>
<evidence type="ECO:0000256" key="7">
    <source>
        <dbReference type="SAM" id="Phobius"/>
    </source>
</evidence>
<dbReference type="SUPFAM" id="SSF103473">
    <property type="entry name" value="MFS general substrate transporter"/>
    <property type="match status" value="1"/>
</dbReference>
<keyword evidence="4 7" id="KW-0812">Transmembrane</keyword>
<feature type="transmembrane region" description="Helical" evidence="7">
    <location>
        <begin position="256"/>
        <end position="274"/>
    </location>
</feature>
<feature type="domain" description="Major facilitator superfamily (MFS) profile" evidence="8">
    <location>
        <begin position="13"/>
        <end position="393"/>
    </location>
</feature>
<dbReference type="Gene3D" id="1.20.1250.20">
    <property type="entry name" value="MFS general substrate transporter like domains"/>
    <property type="match status" value="2"/>
</dbReference>
<evidence type="ECO:0000256" key="4">
    <source>
        <dbReference type="ARBA" id="ARBA00022692"/>
    </source>
</evidence>
<name>A0A150WLS6_BDEBC</name>
<feature type="transmembrane region" description="Helical" evidence="7">
    <location>
        <begin position="366"/>
        <end position="387"/>
    </location>
</feature>
<feature type="transmembrane region" description="Helical" evidence="7">
    <location>
        <begin position="281"/>
        <end position="300"/>
    </location>
</feature>
<dbReference type="GO" id="GO:0012505">
    <property type="term" value="C:endomembrane system"/>
    <property type="evidence" value="ECO:0007669"/>
    <property type="project" value="UniProtKB-SubCell"/>
</dbReference>
<dbReference type="InterPro" id="IPR020846">
    <property type="entry name" value="MFS_dom"/>
</dbReference>
<feature type="transmembrane region" description="Helical" evidence="7">
    <location>
        <begin position="78"/>
        <end position="96"/>
    </location>
</feature>
<feature type="transmembrane region" description="Helical" evidence="7">
    <location>
        <begin position="48"/>
        <end position="66"/>
    </location>
</feature>
<feature type="transmembrane region" description="Helical" evidence="7">
    <location>
        <begin position="215"/>
        <end position="236"/>
    </location>
</feature>
<feature type="transmembrane region" description="Helical" evidence="7">
    <location>
        <begin position="337"/>
        <end position="360"/>
    </location>
</feature>
<accession>A0A150WLS6</accession>
<evidence type="ECO:0000256" key="1">
    <source>
        <dbReference type="ARBA" id="ARBA00004127"/>
    </source>
</evidence>
<evidence type="ECO:0000259" key="8">
    <source>
        <dbReference type="PROSITE" id="PS50850"/>
    </source>
</evidence>
<comment type="caution">
    <text evidence="9">The sequence shown here is derived from an EMBL/GenBank/DDBJ whole genome shotgun (WGS) entry which is preliminary data.</text>
</comment>
<proteinExistence type="inferred from homology"/>
<reference evidence="9 10" key="1">
    <citation type="submission" date="2016-03" db="EMBL/GenBank/DDBJ databases">
        <authorList>
            <person name="Ploux O."/>
        </authorList>
    </citation>
    <scope>NUCLEOTIDE SEQUENCE [LARGE SCALE GENOMIC DNA]</scope>
    <source>
        <strain evidence="9 10">R0</strain>
    </source>
</reference>
<dbReference type="PANTHER" id="PTHR23514">
    <property type="entry name" value="BYPASS OF STOP CODON PROTEIN 6"/>
    <property type="match status" value="1"/>
</dbReference>
<comment type="similarity">
    <text evidence="2">Belongs to the major facilitator superfamily.</text>
</comment>
<dbReference type="GO" id="GO:0016020">
    <property type="term" value="C:membrane"/>
    <property type="evidence" value="ECO:0007669"/>
    <property type="project" value="TreeGrafter"/>
</dbReference>
<dbReference type="InterPro" id="IPR036259">
    <property type="entry name" value="MFS_trans_sf"/>
</dbReference>
<evidence type="ECO:0000256" key="5">
    <source>
        <dbReference type="ARBA" id="ARBA00022989"/>
    </source>
</evidence>
<feature type="transmembrane region" description="Helical" evidence="7">
    <location>
        <begin position="102"/>
        <end position="124"/>
    </location>
</feature>
<comment type="subcellular location">
    <subcellularLocation>
        <location evidence="1">Endomembrane system</location>
        <topology evidence="1">Multi-pass membrane protein</topology>
    </subcellularLocation>
</comment>
<dbReference type="EMBL" id="LUKE01000002">
    <property type="protein sequence ID" value="KYG64653.1"/>
    <property type="molecule type" value="Genomic_DNA"/>
</dbReference>
<feature type="transmembrane region" description="Helical" evidence="7">
    <location>
        <begin position="136"/>
        <end position="157"/>
    </location>
</feature>
<keyword evidence="5 7" id="KW-1133">Transmembrane helix</keyword>
<keyword evidence="10" id="KW-1185">Reference proteome</keyword>
<dbReference type="GO" id="GO:0022857">
    <property type="term" value="F:transmembrane transporter activity"/>
    <property type="evidence" value="ECO:0007669"/>
    <property type="project" value="InterPro"/>
</dbReference>
<evidence type="ECO:0000313" key="10">
    <source>
        <dbReference type="Proteomes" id="UP000075320"/>
    </source>
</evidence>
<dbReference type="InterPro" id="IPR051788">
    <property type="entry name" value="MFS_Transporter"/>
</dbReference>
<sequence>MAMTHARFSHKTLILLAYIGFISLGLPDAVHGIAWPRIRPEFDLSQVGLGSILAFGGAGYLLSSFFTGKILSRMHVGTLLGVSTSFVALGLLGYGFTTSWPVFLICAFLIGSGSGAIDGGLNSYVSKNFSASHMSWLHGCYGIGATLGPIIMTQSLVFGTWRHGYLILGLCMTSLAMAFAWTRSIWEIPATSPDKAKPESAPPATLFEALKSKSVILQALLFFFYAGVEVTVAQWSFSLNTGRYGMSIELAGLMSVAFWVSLTAGRFLMGFLVAKLGIDHLLNFSFLGACAGAVLLNVPLVIASTLAHVVLGFSLSAIYPLLMSITSRRVGLRLTDYSIGLQVSAATLGIMIVPTIAGLISQNIGLVGVPIVVVVTAAVLGSLHLLARKPARGSAG</sequence>
<dbReference type="Pfam" id="PF07690">
    <property type="entry name" value="MFS_1"/>
    <property type="match status" value="1"/>
</dbReference>
<feature type="transmembrane region" description="Helical" evidence="7">
    <location>
        <begin position="163"/>
        <end position="182"/>
    </location>
</feature>
<evidence type="ECO:0000256" key="3">
    <source>
        <dbReference type="ARBA" id="ARBA00022448"/>
    </source>
</evidence>
<evidence type="ECO:0000256" key="2">
    <source>
        <dbReference type="ARBA" id="ARBA00008335"/>
    </source>
</evidence>
<evidence type="ECO:0000256" key="6">
    <source>
        <dbReference type="ARBA" id="ARBA00023136"/>
    </source>
</evidence>
<protein>
    <recommendedName>
        <fullName evidence="8">Major facilitator superfamily (MFS) profile domain-containing protein</fullName>
    </recommendedName>
</protein>
<dbReference type="PROSITE" id="PS50850">
    <property type="entry name" value="MFS"/>
    <property type="match status" value="1"/>
</dbReference>